<protein>
    <submittedName>
        <fullName evidence="1">Uncharacterized protein</fullName>
    </submittedName>
</protein>
<evidence type="ECO:0000313" key="1">
    <source>
        <dbReference type="EMBL" id="KAG0418455.1"/>
    </source>
</evidence>
<dbReference type="Proteomes" id="UP000805193">
    <property type="component" value="Unassembled WGS sequence"/>
</dbReference>
<sequence length="477" mass="52760">MTTSVLKALRCEEYKSRSVGRASFATYSVLRRLHSRPDNEFGIENQGREVPPLACTFFPGVAQQDLVAVADEDGCISLFNSGAERVTRLTTWAAHENAVFELAVRPWHGHLATACGDLSVTLWDIARRDKVAAFRAHTGSVKCVCFAPHSPVMRILRVHGISTAATGHRKKPRGRHKEASLPLTVIKVWDLRKNYELYQNDPKPLASFPYAGRSSAIHGYTCLRLRGASLFASCMDSRIYRFNASSYNPMPLGQFVGHSTGSFYVKMDLSPDGQFLLSGSSDGHAYLWNVREPGPPSLRLSVHTAEVSALAWHPWDVSRLVTCGDDHKVVFWNATGDNTGAAATCEPMAASEPVALTTPGTVNGACGGTGRRPEQMTPKTPRRSRQEPTSLANWLTPPFKRRLHDGQPADKELTTPPRPVESPAVPPSAILTRKGHKMVARLFQRSMHQNRAKPRVKRALIIHNTKPITSFFNKWPE</sequence>
<reference evidence="1 2" key="1">
    <citation type="journal article" date="2020" name="Cell">
        <title>Large-Scale Comparative Analyses of Tick Genomes Elucidate Their Genetic Diversity and Vector Capacities.</title>
        <authorList>
            <consortium name="Tick Genome and Microbiome Consortium (TIGMIC)"/>
            <person name="Jia N."/>
            <person name="Wang J."/>
            <person name="Shi W."/>
            <person name="Du L."/>
            <person name="Sun Y."/>
            <person name="Zhan W."/>
            <person name="Jiang J.F."/>
            <person name="Wang Q."/>
            <person name="Zhang B."/>
            <person name="Ji P."/>
            <person name="Bell-Sakyi L."/>
            <person name="Cui X.M."/>
            <person name="Yuan T.T."/>
            <person name="Jiang B.G."/>
            <person name="Yang W.F."/>
            <person name="Lam T.T."/>
            <person name="Chang Q.C."/>
            <person name="Ding S.J."/>
            <person name="Wang X.J."/>
            <person name="Zhu J.G."/>
            <person name="Ruan X.D."/>
            <person name="Zhao L."/>
            <person name="Wei J.T."/>
            <person name="Ye R.Z."/>
            <person name="Que T.C."/>
            <person name="Du C.H."/>
            <person name="Zhou Y.H."/>
            <person name="Cheng J.X."/>
            <person name="Dai P.F."/>
            <person name="Guo W.B."/>
            <person name="Han X.H."/>
            <person name="Huang E.J."/>
            <person name="Li L.F."/>
            <person name="Wei W."/>
            <person name="Gao Y.C."/>
            <person name="Liu J.Z."/>
            <person name="Shao H.Z."/>
            <person name="Wang X."/>
            <person name="Wang C.C."/>
            <person name="Yang T.C."/>
            <person name="Huo Q.B."/>
            <person name="Li W."/>
            <person name="Chen H.Y."/>
            <person name="Chen S.E."/>
            <person name="Zhou L.G."/>
            <person name="Ni X.B."/>
            <person name="Tian J.H."/>
            <person name="Sheng Y."/>
            <person name="Liu T."/>
            <person name="Pan Y.S."/>
            <person name="Xia L.Y."/>
            <person name="Li J."/>
            <person name="Zhao F."/>
            <person name="Cao W.C."/>
        </authorList>
    </citation>
    <scope>NUCLEOTIDE SEQUENCE [LARGE SCALE GENOMIC DNA]</scope>
    <source>
        <strain evidence="1">Iper-2018</strain>
    </source>
</reference>
<comment type="caution">
    <text evidence="1">The sequence shown here is derived from an EMBL/GenBank/DDBJ whole genome shotgun (WGS) entry which is preliminary data.</text>
</comment>
<organism evidence="1 2">
    <name type="scientific">Ixodes persulcatus</name>
    <name type="common">Taiga tick</name>
    <dbReference type="NCBI Taxonomy" id="34615"/>
    <lineage>
        <taxon>Eukaryota</taxon>
        <taxon>Metazoa</taxon>
        <taxon>Ecdysozoa</taxon>
        <taxon>Arthropoda</taxon>
        <taxon>Chelicerata</taxon>
        <taxon>Arachnida</taxon>
        <taxon>Acari</taxon>
        <taxon>Parasitiformes</taxon>
        <taxon>Ixodida</taxon>
        <taxon>Ixodoidea</taxon>
        <taxon>Ixodidae</taxon>
        <taxon>Ixodinae</taxon>
        <taxon>Ixodes</taxon>
    </lineage>
</organism>
<name>A0AC60PEN2_IXOPE</name>
<evidence type="ECO:0000313" key="2">
    <source>
        <dbReference type="Proteomes" id="UP000805193"/>
    </source>
</evidence>
<gene>
    <name evidence="1" type="ORF">HPB47_004803</name>
</gene>
<keyword evidence="2" id="KW-1185">Reference proteome</keyword>
<accession>A0AC60PEN2</accession>
<proteinExistence type="predicted"/>
<dbReference type="EMBL" id="JABSTQ010010735">
    <property type="protein sequence ID" value="KAG0418455.1"/>
    <property type="molecule type" value="Genomic_DNA"/>
</dbReference>